<dbReference type="InterPro" id="IPR050557">
    <property type="entry name" value="RTX_toxin/Mannuronan_C5-epim"/>
</dbReference>
<reference evidence="4" key="1">
    <citation type="journal article" date="2019" name="Int. J. Syst. Evol. Microbiol.">
        <title>The Global Catalogue of Microorganisms (GCM) 10K type strain sequencing project: providing services to taxonomists for standard genome sequencing and annotation.</title>
        <authorList>
            <consortium name="The Broad Institute Genomics Platform"/>
            <consortium name="The Broad Institute Genome Sequencing Center for Infectious Disease"/>
            <person name="Wu L."/>
            <person name="Ma J."/>
        </authorList>
    </citation>
    <scope>NUCLEOTIDE SEQUENCE [LARGE SCALE GENOMIC DNA]</scope>
    <source>
        <strain evidence="4">JCM 16902</strain>
    </source>
</reference>
<dbReference type="PROSITE" id="PS00330">
    <property type="entry name" value="HEMOLYSIN_CALCIUM"/>
    <property type="match status" value="1"/>
</dbReference>
<dbReference type="Pfam" id="PF00353">
    <property type="entry name" value="HemolysinCabind"/>
    <property type="match status" value="4"/>
</dbReference>
<evidence type="ECO:0000313" key="3">
    <source>
        <dbReference type="EMBL" id="GAA3608816.1"/>
    </source>
</evidence>
<organism evidence="3 4">
    <name type="scientific">Kineosporia mesophila</name>
    <dbReference type="NCBI Taxonomy" id="566012"/>
    <lineage>
        <taxon>Bacteria</taxon>
        <taxon>Bacillati</taxon>
        <taxon>Actinomycetota</taxon>
        <taxon>Actinomycetes</taxon>
        <taxon>Kineosporiales</taxon>
        <taxon>Kineosporiaceae</taxon>
        <taxon>Kineosporia</taxon>
    </lineage>
</organism>
<gene>
    <name evidence="3" type="ORF">GCM10022223_26070</name>
</gene>
<evidence type="ECO:0000313" key="4">
    <source>
        <dbReference type="Proteomes" id="UP001501074"/>
    </source>
</evidence>
<dbReference type="RefSeq" id="WP_231483562.1">
    <property type="nucleotide sequence ID" value="NZ_BAAAZO010000003.1"/>
</dbReference>
<comment type="caution">
    <text evidence="3">The sequence shown here is derived from an EMBL/GenBank/DDBJ whole genome shotgun (WGS) entry which is preliminary data.</text>
</comment>
<dbReference type="InterPro" id="IPR001343">
    <property type="entry name" value="Hemolysn_Ca-bd"/>
</dbReference>
<comment type="subcellular location">
    <subcellularLocation>
        <location evidence="1">Secreted</location>
    </subcellularLocation>
</comment>
<dbReference type="Proteomes" id="UP001501074">
    <property type="component" value="Unassembled WGS sequence"/>
</dbReference>
<name>A0ABP6ZJ72_9ACTN</name>
<accession>A0ABP6ZJ72</accession>
<evidence type="ECO:0000256" key="2">
    <source>
        <dbReference type="ARBA" id="ARBA00022525"/>
    </source>
</evidence>
<evidence type="ECO:0008006" key="5">
    <source>
        <dbReference type="Google" id="ProtNLM"/>
    </source>
</evidence>
<keyword evidence="2" id="KW-0964">Secreted</keyword>
<dbReference type="PANTHER" id="PTHR38340:SF1">
    <property type="entry name" value="S-LAYER PROTEIN"/>
    <property type="match status" value="1"/>
</dbReference>
<dbReference type="EMBL" id="BAAAZO010000003">
    <property type="protein sequence ID" value="GAA3608816.1"/>
    <property type="molecule type" value="Genomic_DNA"/>
</dbReference>
<dbReference type="PANTHER" id="PTHR38340">
    <property type="entry name" value="S-LAYER PROTEIN"/>
    <property type="match status" value="1"/>
</dbReference>
<dbReference type="InterPro" id="IPR018511">
    <property type="entry name" value="Hemolysin-typ_Ca-bd_CS"/>
</dbReference>
<protein>
    <recommendedName>
        <fullName evidence="5">Calcium-binding protein</fullName>
    </recommendedName>
</protein>
<dbReference type="SUPFAM" id="SSF51120">
    <property type="entry name" value="beta-Roll"/>
    <property type="match status" value="1"/>
</dbReference>
<evidence type="ECO:0000256" key="1">
    <source>
        <dbReference type="ARBA" id="ARBA00004613"/>
    </source>
</evidence>
<keyword evidence="4" id="KW-1185">Reference proteome</keyword>
<dbReference type="Gene3D" id="2.150.10.10">
    <property type="entry name" value="Serralysin-like metalloprotease, C-terminal"/>
    <property type="match status" value="2"/>
</dbReference>
<dbReference type="InterPro" id="IPR011049">
    <property type="entry name" value="Serralysin-like_metalloprot_C"/>
</dbReference>
<proteinExistence type="predicted"/>
<sequence>MALRRRPRQLVSLGAVASLLGVGMAAIGLGESAGAAPASTVATTAPATARVYYFARGAQRIGYRLDYKAAPGQRNDLTVASEKSNGGKTFTYTYDDSVEISAGPGCAYPDTTDHTRVTCTIDDYDANLYRDEPISYTVARLYDQDDTVTFSNPAGTRVINQFVLGDGNDTLRTKSSDEYFATTVWGGPGADTITGHSGLILEGGEGNDVLRAIGKGTSASGNEGDDTITGGVGAQILHGDAGNDVIHGGSGNDKLYGNSGADKLFGQAGNDWLYGGLGKDVLNGGAGKNRLKN</sequence>
<dbReference type="PRINTS" id="PR00313">
    <property type="entry name" value="CABNDNGRPT"/>
</dbReference>